<dbReference type="RefSeq" id="XP_010700145.1">
    <property type="nucleotide sequence ID" value="XM_010701843.1"/>
</dbReference>
<keyword evidence="1" id="KW-0479">Metal-binding</keyword>
<dbReference type="PROSITE" id="PS50089">
    <property type="entry name" value="ZF_RING_2"/>
    <property type="match status" value="1"/>
</dbReference>
<dbReference type="InterPro" id="IPR001841">
    <property type="entry name" value="Znf_RING"/>
</dbReference>
<dbReference type="EMBL" id="CP009396">
    <property type="protein sequence ID" value="AIN99438.1"/>
    <property type="molecule type" value="Genomic_DNA"/>
</dbReference>
<feature type="coiled-coil region" evidence="5">
    <location>
        <begin position="386"/>
        <end position="441"/>
    </location>
</feature>
<feature type="region of interest" description="Disordered" evidence="6">
    <location>
        <begin position="290"/>
        <end position="356"/>
    </location>
</feature>
<dbReference type="VEuPathDB" id="TriTrypDB:LPAL13_270012400"/>
<dbReference type="KEGG" id="lpan:LPMP_270560"/>
<dbReference type="SUPFAM" id="SSF57903">
    <property type="entry name" value="FYVE/PHD zinc finger"/>
    <property type="match status" value="1"/>
</dbReference>
<dbReference type="SUPFAM" id="SSF57850">
    <property type="entry name" value="RING/U-box"/>
    <property type="match status" value="1"/>
</dbReference>
<keyword evidence="2 4" id="KW-0863">Zinc-finger</keyword>
<dbReference type="OrthoDB" id="1935339at2759"/>
<dbReference type="CDD" id="cd16574">
    <property type="entry name" value="RING-HC_Topors"/>
    <property type="match status" value="1"/>
</dbReference>
<keyword evidence="9" id="KW-1185">Reference proteome</keyword>
<dbReference type="InterPro" id="IPR011011">
    <property type="entry name" value="Znf_FYVE_PHD"/>
</dbReference>
<dbReference type="AlphaFoldDB" id="A0A088RTU0"/>
<evidence type="ECO:0000256" key="6">
    <source>
        <dbReference type="SAM" id="MobiDB-lite"/>
    </source>
</evidence>
<dbReference type="InterPro" id="IPR013083">
    <property type="entry name" value="Znf_RING/FYVE/PHD"/>
</dbReference>
<keyword evidence="5" id="KW-0175">Coiled coil</keyword>
<evidence type="ECO:0000259" key="7">
    <source>
        <dbReference type="PROSITE" id="PS50089"/>
    </source>
</evidence>
<dbReference type="GO" id="GO:0008270">
    <property type="term" value="F:zinc ion binding"/>
    <property type="evidence" value="ECO:0007669"/>
    <property type="project" value="UniProtKB-KW"/>
</dbReference>
<proteinExistence type="predicted"/>
<keyword evidence="3" id="KW-0862">Zinc</keyword>
<evidence type="ECO:0000256" key="1">
    <source>
        <dbReference type="ARBA" id="ARBA00022723"/>
    </source>
</evidence>
<dbReference type="InterPro" id="IPR017907">
    <property type="entry name" value="Znf_RING_CS"/>
</dbReference>
<evidence type="ECO:0000313" key="8">
    <source>
        <dbReference type="EMBL" id="AIN99438.1"/>
    </source>
</evidence>
<reference evidence="8 9" key="1">
    <citation type="journal article" date="2015" name="Sci. Rep.">
        <title>The genome of Leishmania panamensis: insights into genomics of the L. (Viannia) subgenus.</title>
        <authorList>
            <person name="Llanes A."/>
            <person name="Restrepo C.M."/>
            <person name="Vecchio G.D."/>
            <person name="Anguizola F.J."/>
            <person name="Lleonart R."/>
        </authorList>
    </citation>
    <scope>NUCLEOTIDE SEQUENCE [LARGE SCALE GENOMIC DNA]</scope>
    <source>
        <strain evidence="8 9">MHOM/PA/94/PSC-1</strain>
    </source>
</reference>
<dbReference type="GeneID" id="22576232"/>
<dbReference type="VEuPathDB" id="TriTrypDB:LPMP_270560"/>
<dbReference type="SMART" id="SM00184">
    <property type="entry name" value="RING"/>
    <property type="match status" value="1"/>
</dbReference>
<evidence type="ECO:0000256" key="3">
    <source>
        <dbReference type="ARBA" id="ARBA00022833"/>
    </source>
</evidence>
<protein>
    <recommendedName>
        <fullName evidence="7">RING-type domain-containing protein</fullName>
    </recommendedName>
</protein>
<dbReference type="InterPro" id="IPR058746">
    <property type="entry name" value="Znf_RING-type_Topors"/>
</dbReference>
<dbReference type="PANTHER" id="PTHR47177">
    <property type="entry name" value="F18C1.6 PROTEIN"/>
    <property type="match status" value="1"/>
</dbReference>
<sequence length="544" mass="59495">MSSSSGSKLPAWSLEVVKQSSLTASSAPAASSATPVGSAEVYENICGICFTDIHPVDNPRGRLNSCGHLFCSHCIREWAKNTNVCPNCKARFTRIYTAHADSGKVQETKVRKRNYVAWESSYYDEEDDDVAHEEALLDTVRCDVCQQSHNAARMIFCDRRQCVYVAHLDCLSLAERPVTFLCAACSKLREKDDHVLLTESFSGTSLPDASSEPPVPLTPVAAGPGLAQSTAAACAAATAAVVAQKQTTVSLVDTGGSSCNAELPTRASFSSAPTFTMMAAPAPRVVRLTDNPTAEHHGNSRRSSSTASSRGTESSTVPRVAVDFSKPHLHLMTSATTASPRNSRRPSAPPPSENATAADDNYYFLAPTSHAVAAMIELNRIKQARAAEAQTRHQHARSRAERLQAVYRAPQSDVLPSGARKRTHRTAADEITAELESAEKEFGDPQQRRLMEERMVRKWATDILPVLRRRRYIEGDTTTSESDLWAQAVTQARSMVREKLVARGESLRRRREQLVRAEAQREAAALAKLARIIAQHREHPPKLV</sequence>
<accession>A0A088RTU0</accession>
<evidence type="ECO:0000256" key="5">
    <source>
        <dbReference type="SAM" id="Coils"/>
    </source>
</evidence>
<name>A0A088RTU0_LEIPA</name>
<dbReference type="Proteomes" id="UP000063063">
    <property type="component" value="Chromosome 27"/>
</dbReference>
<dbReference type="eggNOG" id="KOG0825">
    <property type="taxonomic scope" value="Eukaryota"/>
</dbReference>
<feature type="domain" description="RING-type" evidence="7">
    <location>
        <begin position="46"/>
        <end position="89"/>
    </location>
</feature>
<dbReference type="PROSITE" id="PS00518">
    <property type="entry name" value="ZF_RING_1"/>
    <property type="match status" value="1"/>
</dbReference>
<dbReference type="Pfam" id="PF13639">
    <property type="entry name" value="zf-RING_2"/>
    <property type="match status" value="1"/>
</dbReference>
<evidence type="ECO:0000313" key="9">
    <source>
        <dbReference type="Proteomes" id="UP000063063"/>
    </source>
</evidence>
<gene>
    <name evidence="8" type="ORF">LPMP_270560</name>
</gene>
<dbReference type="SMART" id="SM00249">
    <property type="entry name" value="PHD"/>
    <property type="match status" value="1"/>
</dbReference>
<dbReference type="PANTHER" id="PTHR47177:SF3">
    <property type="entry name" value="F18C1.6 PROTEIN"/>
    <property type="match status" value="1"/>
</dbReference>
<organism evidence="8 9">
    <name type="scientific">Leishmania panamensis</name>
    <dbReference type="NCBI Taxonomy" id="5679"/>
    <lineage>
        <taxon>Eukaryota</taxon>
        <taxon>Discoba</taxon>
        <taxon>Euglenozoa</taxon>
        <taxon>Kinetoplastea</taxon>
        <taxon>Metakinetoplastina</taxon>
        <taxon>Trypanosomatida</taxon>
        <taxon>Trypanosomatidae</taxon>
        <taxon>Leishmaniinae</taxon>
        <taxon>Leishmania</taxon>
        <taxon>Leishmania guyanensis species complex</taxon>
    </lineage>
</organism>
<feature type="compositionally biased region" description="Low complexity" evidence="6">
    <location>
        <begin position="301"/>
        <end position="316"/>
    </location>
</feature>
<evidence type="ECO:0000256" key="2">
    <source>
        <dbReference type="ARBA" id="ARBA00022771"/>
    </source>
</evidence>
<dbReference type="Gene3D" id="3.30.40.10">
    <property type="entry name" value="Zinc/RING finger domain, C3HC4 (zinc finger)"/>
    <property type="match status" value="2"/>
</dbReference>
<dbReference type="InterPro" id="IPR001965">
    <property type="entry name" value="Znf_PHD"/>
</dbReference>
<evidence type="ECO:0000256" key="4">
    <source>
        <dbReference type="PROSITE-ProRule" id="PRU00175"/>
    </source>
</evidence>